<gene>
    <name evidence="1" type="ORF">KFE25_008814</name>
</gene>
<evidence type="ECO:0000313" key="1">
    <source>
        <dbReference type="EMBL" id="KAG8470393.1"/>
    </source>
</evidence>
<protein>
    <submittedName>
        <fullName evidence="1">Uncharacterized protein</fullName>
    </submittedName>
</protein>
<dbReference type="Pfam" id="PF07712">
    <property type="entry name" value="SURNod19"/>
    <property type="match status" value="1"/>
</dbReference>
<comment type="caution">
    <text evidence="1">The sequence shown here is derived from an EMBL/GenBank/DDBJ whole genome shotgun (WGS) entry which is preliminary data.</text>
</comment>
<evidence type="ECO:0000313" key="2">
    <source>
        <dbReference type="Proteomes" id="UP000751190"/>
    </source>
</evidence>
<dbReference type="EMBL" id="JAGTXO010000001">
    <property type="protein sequence ID" value="KAG8470393.1"/>
    <property type="molecule type" value="Genomic_DNA"/>
</dbReference>
<dbReference type="AlphaFoldDB" id="A0A8J6CJW1"/>
<dbReference type="OrthoDB" id="1923469at2759"/>
<dbReference type="PANTHER" id="PTHR33390">
    <property type="entry name" value="STRESS UP-REGULATED NOD 19 PROTEIN"/>
    <property type="match status" value="1"/>
</dbReference>
<keyword evidence="2" id="KW-1185">Reference proteome</keyword>
<dbReference type="OMA" id="GGYRCCE"/>
<dbReference type="PANTHER" id="PTHR33390:SF1">
    <property type="entry name" value="STRESS UP-REGULATED NOD 19 PROTEIN"/>
    <property type="match status" value="1"/>
</dbReference>
<organism evidence="1 2">
    <name type="scientific">Diacronema lutheri</name>
    <name type="common">Unicellular marine alga</name>
    <name type="synonym">Monochrysis lutheri</name>
    <dbReference type="NCBI Taxonomy" id="2081491"/>
    <lineage>
        <taxon>Eukaryota</taxon>
        <taxon>Haptista</taxon>
        <taxon>Haptophyta</taxon>
        <taxon>Pavlovophyceae</taxon>
        <taxon>Pavlovales</taxon>
        <taxon>Pavlovaceae</taxon>
        <taxon>Diacronema</taxon>
    </lineage>
</organism>
<proteinExistence type="predicted"/>
<name>A0A8J6CJW1_DIALT</name>
<dbReference type="InterPro" id="IPR011692">
    <property type="entry name" value="Stress_up-reg_Nod19"/>
</dbReference>
<sequence length="465" mass="50547">MWRTLFIASAAALPQEEHTISVYSRPIRLRPSEVHNRMDAPVALPPDLARRLANTTIAVSSFEVDVVEVVHARGRDGSFSRHERSAPLYEAYNHHFLTFLGTEEGLWRIYNHSADMDPIGGECVKPAHAHHVGGTNGHLAKKSGFSQFGGASGAEFRNNPHRVPAPYAFLLSGVTHFASVLHLIGTGGVRDHSLEHAPLLECPCTPQRHINLARGTIDGCLPRPPFRCSDQLRAQGNSGCALETYVGGYRCCEDGAFLVDTDKMPDVVRRPAATYHLKLTMTFREHLPERDIELHPTSCCDVTEPAAAAVDSFLGGNVEYDIPQCAEGTPQHECVHVATNVQPLDLSAHGDPDELVELVHAVGHLHYGGTSIELIDELSGQLVCRSVPTYGTGTAAGDEAGYLVGIQPCVWGPPPLKPPPRFKRSHPMRTIAYYNSSRAHTGVMSLWLMSAAVVDERGGAPTAVQ</sequence>
<accession>A0A8J6CJW1</accession>
<reference evidence="1" key="1">
    <citation type="submission" date="2021-05" db="EMBL/GenBank/DDBJ databases">
        <title>The genome of the haptophyte Pavlova lutheri (Diacronema luteri, Pavlovales) - a model for lipid biosynthesis in eukaryotic algae.</title>
        <authorList>
            <person name="Hulatt C.J."/>
            <person name="Posewitz M.C."/>
        </authorList>
    </citation>
    <scope>NUCLEOTIDE SEQUENCE</scope>
    <source>
        <strain evidence="1">NIVA-4/92</strain>
    </source>
</reference>
<dbReference type="Proteomes" id="UP000751190">
    <property type="component" value="Unassembled WGS sequence"/>
</dbReference>